<dbReference type="AlphaFoldDB" id="A0A8B6DYK9"/>
<feature type="chain" id="PRO_5032704966" description="C1q domain-containing protein" evidence="4">
    <location>
        <begin position="19"/>
        <end position="203"/>
    </location>
</feature>
<dbReference type="Gene3D" id="2.60.120.40">
    <property type="match status" value="1"/>
</dbReference>
<dbReference type="InterPro" id="IPR008983">
    <property type="entry name" value="Tumour_necrosis_fac-like_dom"/>
</dbReference>
<feature type="signal peptide" evidence="4">
    <location>
        <begin position="1"/>
        <end position="18"/>
    </location>
</feature>
<organism evidence="6 7">
    <name type="scientific">Mytilus galloprovincialis</name>
    <name type="common">Mediterranean mussel</name>
    <dbReference type="NCBI Taxonomy" id="29158"/>
    <lineage>
        <taxon>Eukaryota</taxon>
        <taxon>Metazoa</taxon>
        <taxon>Spiralia</taxon>
        <taxon>Lophotrochozoa</taxon>
        <taxon>Mollusca</taxon>
        <taxon>Bivalvia</taxon>
        <taxon>Autobranchia</taxon>
        <taxon>Pteriomorphia</taxon>
        <taxon>Mytilida</taxon>
        <taxon>Mytiloidea</taxon>
        <taxon>Mytilidae</taxon>
        <taxon>Mytilinae</taxon>
        <taxon>Mytilus</taxon>
    </lineage>
</organism>
<comment type="caution">
    <text evidence="6">The sequence shown here is derived from an EMBL/GenBank/DDBJ whole genome shotgun (WGS) entry which is preliminary data.</text>
</comment>
<protein>
    <recommendedName>
        <fullName evidence="5">C1q domain-containing protein</fullName>
    </recommendedName>
</protein>
<keyword evidence="3 4" id="KW-0732">Signal</keyword>
<dbReference type="SMART" id="SM00110">
    <property type="entry name" value="C1Q"/>
    <property type="match status" value="1"/>
</dbReference>
<evidence type="ECO:0000256" key="4">
    <source>
        <dbReference type="SAM" id="SignalP"/>
    </source>
</evidence>
<dbReference type="EMBL" id="UYJE01004323">
    <property type="protein sequence ID" value="VDI27120.1"/>
    <property type="molecule type" value="Genomic_DNA"/>
</dbReference>
<dbReference type="OrthoDB" id="6068567at2759"/>
<proteinExistence type="predicted"/>
<dbReference type="PANTHER" id="PTHR22923">
    <property type="entry name" value="CEREBELLIN-RELATED"/>
    <property type="match status" value="1"/>
</dbReference>
<feature type="domain" description="C1q" evidence="5">
    <location>
        <begin position="70"/>
        <end position="203"/>
    </location>
</feature>
<evidence type="ECO:0000313" key="6">
    <source>
        <dbReference type="EMBL" id="VDI27120.1"/>
    </source>
</evidence>
<evidence type="ECO:0000313" key="7">
    <source>
        <dbReference type="Proteomes" id="UP000596742"/>
    </source>
</evidence>
<dbReference type="PANTHER" id="PTHR22923:SF64">
    <property type="entry name" value="C1Q-RELATED FACTOR"/>
    <property type="match status" value="1"/>
</dbReference>
<accession>A0A8B6DYK9</accession>
<keyword evidence="2" id="KW-0964">Secreted</keyword>
<evidence type="ECO:0000259" key="5">
    <source>
        <dbReference type="PROSITE" id="PS50871"/>
    </source>
</evidence>
<name>A0A8B6DYK9_MYTGA</name>
<evidence type="ECO:0000256" key="3">
    <source>
        <dbReference type="ARBA" id="ARBA00022729"/>
    </source>
</evidence>
<dbReference type="Proteomes" id="UP000596742">
    <property type="component" value="Unassembled WGS sequence"/>
</dbReference>
<evidence type="ECO:0000256" key="1">
    <source>
        <dbReference type="ARBA" id="ARBA00004613"/>
    </source>
</evidence>
<dbReference type="Pfam" id="PF00386">
    <property type="entry name" value="C1q"/>
    <property type="match status" value="1"/>
</dbReference>
<sequence length="203" mass="23243">MNFFINFILLFLFQNSLSDAVEDTKFQRLEHAVYELQQQRLEDVRRIKSLENELSLQNRRTRLLLDSAVPEHSRVSFMAHLSKDLSRVGNNHTIHFDRVITNNGQPYNPLDGIFHTPVTGTYVFIWTTTNRDHSFMNSELLKNGVRVARAMSDAYDHTDYAVATSFAVINLTAGDEVWIQSGTWHSSALAGDDYSSFAGWILN</sequence>
<dbReference type="PRINTS" id="PR00007">
    <property type="entry name" value="COMPLEMNTC1Q"/>
</dbReference>
<keyword evidence="7" id="KW-1185">Reference proteome</keyword>
<dbReference type="PROSITE" id="PS50871">
    <property type="entry name" value="C1Q"/>
    <property type="match status" value="1"/>
</dbReference>
<evidence type="ECO:0000256" key="2">
    <source>
        <dbReference type="ARBA" id="ARBA00022525"/>
    </source>
</evidence>
<dbReference type="GO" id="GO:0005576">
    <property type="term" value="C:extracellular region"/>
    <property type="evidence" value="ECO:0007669"/>
    <property type="project" value="UniProtKB-SubCell"/>
</dbReference>
<dbReference type="SUPFAM" id="SSF49842">
    <property type="entry name" value="TNF-like"/>
    <property type="match status" value="1"/>
</dbReference>
<dbReference type="InterPro" id="IPR001073">
    <property type="entry name" value="C1q_dom"/>
</dbReference>
<gene>
    <name evidence="6" type="ORF">MGAL_10B027168</name>
</gene>
<comment type="subcellular location">
    <subcellularLocation>
        <location evidence="1">Secreted</location>
    </subcellularLocation>
</comment>
<dbReference type="InterPro" id="IPR050822">
    <property type="entry name" value="Cerebellin_Synaptic_Org"/>
</dbReference>
<reference evidence="6" key="1">
    <citation type="submission" date="2018-11" db="EMBL/GenBank/DDBJ databases">
        <authorList>
            <person name="Alioto T."/>
            <person name="Alioto T."/>
        </authorList>
    </citation>
    <scope>NUCLEOTIDE SEQUENCE</scope>
</reference>